<protein>
    <submittedName>
        <fullName evidence="1">Uncharacterized protein</fullName>
    </submittedName>
</protein>
<proteinExistence type="predicted"/>
<reference evidence="1" key="1">
    <citation type="journal article" date="2023" name="Mol. Ecol. Resour.">
        <title>Chromosome-level genome assembly of a triploid poplar Populus alba 'Berolinensis'.</title>
        <authorList>
            <person name="Chen S."/>
            <person name="Yu Y."/>
            <person name="Wang X."/>
            <person name="Wang S."/>
            <person name="Zhang T."/>
            <person name="Zhou Y."/>
            <person name="He R."/>
            <person name="Meng N."/>
            <person name="Wang Y."/>
            <person name="Liu W."/>
            <person name="Liu Z."/>
            <person name="Liu J."/>
            <person name="Guo Q."/>
            <person name="Huang H."/>
            <person name="Sederoff R.R."/>
            <person name="Wang G."/>
            <person name="Qu G."/>
            <person name="Chen S."/>
        </authorList>
    </citation>
    <scope>NUCLEOTIDE SEQUENCE</scope>
    <source>
        <strain evidence="1">SC-2020</strain>
    </source>
</reference>
<dbReference type="EMBL" id="JAQIZT010000005">
    <property type="protein sequence ID" value="KAJ6995966.1"/>
    <property type="molecule type" value="Genomic_DNA"/>
</dbReference>
<gene>
    <name evidence="1" type="ORF">NC653_012755</name>
</gene>
<evidence type="ECO:0000313" key="1">
    <source>
        <dbReference type="EMBL" id="KAJ6995966.1"/>
    </source>
</evidence>
<organism evidence="1 2">
    <name type="scientific">Populus alba x Populus x berolinensis</name>
    <dbReference type="NCBI Taxonomy" id="444605"/>
    <lineage>
        <taxon>Eukaryota</taxon>
        <taxon>Viridiplantae</taxon>
        <taxon>Streptophyta</taxon>
        <taxon>Embryophyta</taxon>
        <taxon>Tracheophyta</taxon>
        <taxon>Spermatophyta</taxon>
        <taxon>Magnoliopsida</taxon>
        <taxon>eudicotyledons</taxon>
        <taxon>Gunneridae</taxon>
        <taxon>Pentapetalae</taxon>
        <taxon>rosids</taxon>
        <taxon>fabids</taxon>
        <taxon>Malpighiales</taxon>
        <taxon>Salicaceae</taxon>
        <taxon>Saliceae</taxon>
        <taxon>Populus</taxon>
    </lineage>
</organism>
<comment type="caution">
    <text evidence="1">The sequence shown here is derived from an EMBL/GenBank/DDBJ whole genome shotgun (WGS) entry which is preliminary data.</text>
</comment>
<dbReference type="Proteomes" id="UP001164929">
    <property type="component" value="Chromosome 5"/>
</dbReference>
<accession>A0AAD6QT40</accession>
<dbReference type="AlphaFoldDB" id="A0AAD6QT40"/>
<sequence>MIQKKFSPFTCMAVPERYFMQKQGVDWSKKKCFSKHDGTVRCASVAKKFD</sequence>
<evidence type="ECO:0000313" key="2">
    <source>
        <dbReference type="Proteomes" id="UP001164929"/>
    </source>
</evidence>
<keyword evidence="2" id="KW-1185">Reference proteome</keyword>
<name>A0AAD6QT40_9ROSI</name>